<gene>
    <name evidence="1" type="ORF">IWW38_002705</name>
</gene>
<comment type="caution">
    <text evidence="1">The sequence shown here is derived from an EMBL/GenBank/DDBJ whole genome shotgun (WGS) entry which is preliminary data.</text>
</comment>
<dbReference type="EMBL" id="JANBVB010000467">
    <property type="protein sequence ID" value="KAJ2894013.1"/>
    <property type="molecule type" value="Genomic_DNA"/>
</dbReference>
<dbReference type="Proteomes" id="UP001139981">
    <property type="component" value="Unassembled WGS sequence"/>
</dbReference>
<accession>A0ACC1M2U2</accession>
<reference evidence="1" key="1">
    <citation type="submission" date="2022-07" db="EMBL/GenBank/DDBJ databases">
        <title>Phylogenomic reconstructions and comparative analyses of Kickxellomycotina fungi.</title>
        <authorList>
            <person name="Reynolds N.K."/>
            <person name="Stajich J.E."/>
            <person name="Barry K."/>
            <person name="Grigoriev I.V."/>
            <person name="Crous P."/>
            <person name="Smith M.E."/>
        </authorList>
    </citation>
    <scope>NUCLEOTIDE SEQUENCE</scope>
    <source>
        <strain evidence="1">CBS 190363</strain>
    </source>
</reference>
<keyword evidence="2" id="KW-1185">Reference proteome</keyword>
<name>A0ACC1M2U2_9FUNG</name>
<organism evidence="1 2">
    <name type="scientific">Coemansia aciculifera</name>
    <dbReference type="NCBI Taxonomy" id="417176"/>
    <lineage>
        <taxon>Eukaryota</taxon>
        <taxon>Fungi</taxon>
        <taxon>Fungi incertae sedis</taxon>
        <taxon>Zoopagomycota</taxon>
        <taxon>Kickxellomycotina</taxon>
        <taxon>Kickxellomycetes</taxon>
        <taxon>Kickxellales</taxon>
        <taxon>Kickxellaceae</taxon>
        <taxon>Coemansia</taxon>
    </lineage>
</organism>
<evidence type="ECO:0000313" key="1">
    <source>
        <dbReference type="EMBL" id="KAJ2894013.1"/>
    </source>
</evidence>
<protein>
    <submittedName>
        <fullName evidence="1">Uncharacterized protein</fullName>
    </submittedName>
</protein>
<proteinExistence type="predicted"/>
<evidence type="ECO:0000313" key="2">
    <source>
        <dbReference type="Proteomes" id="UP001139981"/>
    </source>
</evidence>
<sequence length="126" mass="13345">MAPPMNIASLVESNASQLKAGERVANALALFGPPQFMGSSLNDLRSPQSAVAPMPGIAMGNPNDKPAAGTTSQSGDVKIQPIAENDSKSQQYYVGYGADNNKVLWFHVKVDANGDEVLSDHGWKDM</sequence>